<proteinExistence type="inferred from homology"/>
<feature type="transmembrane region" description="Helical" evidence="6">
    <location>
        <begin position="499"/>
        <end position="519"/>
    </location>
</feature>
<keyword evidence="8" id="KW-1185">Reference proteome</keyword>
<evidence type="ECO:0000256" key="3">
    <source>
        <dbReference type="ARBA" id="ARBA00022692"/>
    </source>
</evidence>
<keyword evidence="3 6" id="KW-0812">Transmembrane</keyword>
<comment type="subcellular location">
    <subcellularLocation>
        <location evidence="1">Membrane</location>
        <topology evidence="1">Multi-pass membrane protein</topology>
    </subcellularLocation>
</comment>
<accession>A0A085MKL2</accession>
<evidence type="ECO:0000256" key="5">
    <source>
        <dbReference type="ARBA" id="ARBA00023136"/>
    </source>
</evidence>
<evidence type="ECO:0008006" key="9">
    <source>
        <dbReference type="Google" id="ProtNLM"/>
    </source>
</evidence>
<dbReference type="PANTHER" id="PTHR21716:SF4">
    <property type="entry name" value="TRANSMEMBRANE PROTEIN 245"/>
    <property type="match status" value="1"/>
</dbReference>
<sequence length="574" mass="63425">MTFYFSILCASIKILGDKANKIAIRALSIPIWFSVLCYVGNLFGPYRVPVTLSLAALVAAISLDLFNQDGSPSEEVEEKPKAEINYTEHVMGAAVLVFLLKYNYLFFFIGLLALCVLAMKAGRYFFENDYFAESTAKVTAAINGPLKVLYEIWFPHQMRTFLSTWLSGSPALYSRLHSSAGVLSTLVVMALMFFGLLTLSIFLLVQVSDEMATLTMLTSDLVKRTWTNSSAMPDLLEKAFPLSDRDAMITSAYESARAWISSKLRDVVGTDNPQRAEAVEAQALQLMDELYRAFKSGHAKLASVGEDSVYTIWDVTNLANFDHLKKNVMLFVQTNFALFSTILETTWTVVQTNLSAIFALATPLLWEVFTFGFGIVNTLLQIVMFASLLYCLLVSSEQTWKPADVFSAFLPFSSKNSADSNFLFEALQRSVSGVFVITMNMSLFYGLYTWLACSLFGLNMTVVPSIIAAAVAAVPVAPPWFACLPGVLELWLVNGENMLAILLLLCSILPSLFVNTTFYTKLDDSHPYLTGLSICGGVYWLGLEGAIIGPILLCCLLFIATLYRSFGKSINIGQ</sequence>
<dbReference type="GO" id="GO:0016020">
    <property type="term" value="C:membrane"/>
    <property type="evidence" value="ECO:0007669"/>
    <property type="project" value="UniProtKB-SubCell"/>
</dbReference>
<evidence type="ECO:0000256" key="4">
    <source>
        <dbReference type="ARBA" id="ARBA00022989"/>
    </source>
</evidence>
<feature type="transmembrane region" description="Helical" evidence="6">
    <location>
        <begin position="431"/>
        <end position="451"/>
    </location>
</feature>
<feature type="transmembrane region" description="Helical" evidence="6">
    <location>
        <begin position="539"/>
        <end position="563"/>
    </location>
</feature>
<feature type="transmembrane region" description="Helical" evidence="6">
    <location>
        <begin position="182"/>
        <end position="205"/>
    </location>
</feature>
<feature type="non-terminal residue" evidence="7">
    <location>
        <position position="574"/>
    </location>
</feature>
<gene>
    <name evidence="7" type="ORF">M513_01428</name>
</gene>
<dbReference type="PANTHER" id="PTHR21716">
    <property type="entry name" value="TRANSMEMBRANE PROTEIN"/>
    <property type="match status" value="1"/>
</dbReference>
<dbReference type="InterPro" id="IPR002549">
    <property type="entry name" value="AI-2E-like"/>
</dbReference>
<evidence type="ECO:0000313" key="8">
    <source>
        <dbReference type="Proteomes" id="UP000030764"/>
    </source>
</evidence>
<keyword evidence="4 6" id="KW-1133">Transmembrane helix</keyword>
<reference evidence="7 8" key="1">
    <citation type="journal article" date="2014" name="Nat. Genet.">
        <title>Genome and transcriptome of the porcine whipworm Trichuris suis.</title>
        <authorList>
            <person name="Jex A.R."/>
            <person name="Nejsum P."/>
            <person name="Schwarz E.M."/>
            <person name="Hu L."/>
            <person name="Young N.D."/>
            <person name="Hall R.S."/>
            <person name="Korhonen P.K."/>
            <person name="Liao S."/>
            <person name="Thamsborg S."/>
            <person name="Xia J."/>
            <person name="Xu P."/>
            <person name="Wang S."/>
            <person name="Scheerlinck J.P."/>
            <person name="Hofmann A."/>
            <person name="Sternberg P.W."/>
            <person name="Wang J."/>
            <person name="Gasser R.B."/>
        </authorList>
    </citation>
    <scope>NUCLEOTIDE SEQUENCE [LARGE SCALE GENOMIC DNA]</scope>
    <source>
        <strain evidence="7">DCEP-RM93M</strain>
    </source>
</reference>
<keyword evidence="5 6" id="KW-0472">Membrane</keyword>
<dbReference type="EMBL" id="KL363187">
    <property type="protein sequence ID" value="KFD57758.1"/>
    <property type="molecule type" value="Genomic_DNA"/>
</dbReference>
<evidence type="ECO:0000256" key="2">
    <source>
        <dbReference type="ARBA" id="ARBA00009773"/>
    </source>
</evidence>
<feature type="transmembrane region" description="Helical" evidence="6">
    <location>
        <begin position="463"/>
        <end position="487"/>
    </location>
</feature>
<protein>
    <recommendedName>
        <fullName evidence="9">Transmembrane protein</fullName>
    </recommendedName>
</protein>
<evidence type="ECO:0000256" key="1">
    <source>
        <dbReference type="ARBA" id="ARBA00004141"/>
    </source>
</evidence>
<feature type="transmembrane region" description="Helical" evidence="6">
    <location>
        <begin position="328"/>
        <end position="350"/>
    </location>
</feature>
<evidence type="ECO:0000256" key="6">
    <source>
        <dbReference type="SAM" id="Phobius"/>
    </source>
</evidence>
<evidence type="ECO:0000313" key="7">
    <source>
        <dbReference type="EMBL" id="KFD57758.1"/>
    </source>
</evidence>
<organism evidence="7 8">
    <name type="scientific">Trichuris suis</name>
    <name type="common">pig whipworm</name>
    <dbReference type="NCBI Taxonomy" id="68888"/>
    <lineage>
        <taxon>Eukaryota</taxon>
        <taxon>Metazoa</taxon>
        <taxon>Ecdysozoa</taxon>
        <taxon>Nematoda</taxon>
        <taxon>Enoplea</taxon>
        <taxon>Dorylaimia</taxon>
        <taxon>Trichinellida</taxon>
        <taxon>Trichuridae</taxon>
        <taxon>Trichuris</taxon>
    </lineage>
</organism>
<dbReference type="Proteomes" id="UP000030764">
    <property type="component" value="Unassembled WGS sequence"/>
</dbReference>
<dbReference type="AlphaFoldDB" id="A0A085MKL2"/>
<comment type="similarity">
    <text evidence="2">Belongs to the autoinducer-2 exporter (AI-2E) (TC 2.A.86) family.</text>
</comment>
<name>A0A085MKL2_9BILA</name>
<feature type="transmembrane region" description="Helical" evidence="6">
    <location>
        <begin position="22"/>
        <end position="43"/>
    </location>
</feature>
<feature type="transmembrane region" description="Helical" evidence="6">
    <location>
        <begin position="370"/>
        <end position="393"/>
    </location>
</feature>
<feature type="transmembrane region" description="Helical" evidence="6">
    <location>
        <begin position="104"/>
        <end position="126"/>
    </location>
</feature>